<name>A0A6F8ZDQ7_9FIRM</name>
<accession>A0A6F8ZDQ7</accession>
<dbReference type="SMART" id="SM00926">
    <property type="entry name" value="Molybdop_Fe4S4"/>
    <property type="match status" value="1"/>
</dbReference>
<dbReference type="Gene3D" id="3.30.200.210">
    <property type="match status" value="1"/>
</dbReference>
<organism evidence="11 12">
    <name type="scientific">Candidatus Hydrogenisulfobacillus filiaventi</name>
    <dbReference type="NCBI Taxonomy" id="2707344"/>
    <lineage>
        <taxon>Bacteria</taxon>
        <taxon>Bacillati</taxon>
        <taxon>Bacillota</taxon>
        <taxon>Clostridia</taxon>
        <taxon>Eubacteriales</taxon>
        <taxon>Clostridiales Family XVII. Incertae Sedis</taxon>
        <taxon>Candidatus Hydrogenisulfobacillus</taxon>
    </lineage>
</organism>
<dbReference type="KEGG" id="hfv:R50_0555"/>
<keyword evidence="4" id="KW-0004">4Fe-4S</keyword>
<dbReference type="PANTHER" id="PTHR43598:SF5">
    <property type="entry name" value="DMSO REDUCTASE CHAIN A"/>
    <property type="match status" value="1"/>
</dbReference>
<keyword evidence="7" id="KW-0408">Iron</keyword>
<evidence type="ECO:0000256" key="4">
    <source>
        <dbReference type="ARBA" id="ARBA00022485"/>
    </source>
</evidence>
<dbReference type="Pfam" id="PF04879">
    <property type="entry name" value="Molybdop_Fe4S4"/>
    <property type="match status" value="1"/>
</dbReference>
<dbReference type="SUPFAM" id="SSF53706">
    <property type="entry name" value="Formate dehydrogenase/DMSO reductase, domains 1-3"/>
    <property type="match status" value="1"/>
</dbReference>
<keyword evidence="5" id="KW-0479">Metal-binding</keyword>
<dbReference type="EMBL" id="LR778114">
    <property type="protein sequence ID" value="CAB1128061.1"/>
    <property type="molecule type" value="Genomic_DNA"/>
</dbReference>
<dbReference type="AlphaFoldDB" id="A0A6F8ZDQ7"/>
<dbReference type="InterPro" id="IPR006656">
    <property type="entry name" value="Mopterin_OxRdtase"/>
</dbReference>
<evidence type="ECO:0000259" key="10">
    <source>
        <dbReference type="PROSITE" id="PS51669"/>
    </source>
</evidence>
<evidence type="ECO:0000256" key="3">
    <source>
        <dbReference type="ARBA" id="ARBA00010312"/>
    </source>
</evidence>
<evidence type="ECO:0000256" key="6">
    <source>
        <dbReference type="ARBA" id="ARBA00023002"/>
    </source>
</evidence>
<protein>
    <submittedName>
        <fullName evidence="11">Sulfite dehydrogenase subunit A</fullName>
        <ecNumber evidence="11">1.8.5.6</ecNumber>
    </submittedName>
</protein>
<reference evidence="11 12" key="1">
    <citation type="submission" date="2020-02" db="EMBL/GenBank/DDBJ databases">
        <authorList>
            <person name="Hogendoorn C."/>
        </authorList>
    </citation>
    <scope>NUCLEOTIDE SEQUENCE [LARGE SCALE GENOMIC DNA]</scope>
    <source>
        <strain evidence="11">R501</strain>
    </source>
</reference>
<dbReference type="GO" id="GO:0043546">
    <property type="term" value="F:molybdopterin cofactor binding"/>
    <property type="evidence" value="ECO:0007669"/>
    <property type="project" value="InterPro"/>
</dbReference>
<dbReference type="PANTHER" id="PTHR43598">
    <property type="entry name" value="TUNGSTEN-CONTAINING FORMYLMETHANOFURAN DEHYDROGENASE 2 SUBUNIT B"/>
    <property type="match status" value="1"/>
</dbReference>
<feature type="region of interest" description="Disordered" evidence="9">
    <location>
        <begin position="1"/>
        <end position="32"/>
    </location>
</feature>
<dbReference type="Pfam" id="PF00384">
    <property type="entry name" value="Molybdopterin"/>
    <property type="match status" value="1"/>
</dbReference>
<evidence type="ECO:0000313" key="12">
    <source>
        <dbReference type="Proteomes" id="UP000503399"/>
    </source>
</evidence>
<evidence type="ECO:0000256" key="5">
    <source>
        <dbReference type="ARBA" id="ARBA00022723"/>
    </source>
</evidence>
<dbReference type="Pfam" id="PF01568">
    <property type="entry name" value="Molydop_binding"/>
    <property type="match status" value="1"/>
</dbReference>
<comment type="similarity">
    <text evidence="3">Belongs to the prokaryotic molybdopterin-containing oxidoreductase family.</text>
</comment>
<dbReference type="GO" id="GO:0051539">
    <property type="term" value="F:4 iron, 4 sulfur cluster binding"/>
    <property type="evidence" value="ECO:0007669"/>
    <property type="project" value="UniProtKB-KW"/>
</dbReference>
<comment type="cofactor">
    <cofactor evidence="1">
        <name>[4Fe-4S] cluster</name>
        <dbReference type="ChEBI" id="CHEBI:49883"/>
    </cofactor>
</comment>
<dbReference type="Proteomes" id="UP000503399">
    <property type="component" value="Chromosome"/>
</dbReference>
<comment type="subcellular location">
    <subcellularLocation>
        <location evidence="2">Cell envelope</location>
    </subcellularLocation>
</comment>
<evidence type="ECO:0000256" key="2">
    <source>
        <dbReference type="ARBA" id="ARBA00004196"/>
    </source>
</evidence>
<dbReference type="InterPro" id="IPR006963">
    <property type="entry name" value="Mopterin_OxRdtase_4Fe-4S_dom"/>
</dbReference>
<dbReference type="GO" id="GO:0016491">
    <property type="term" value="F:oxidoreductase activity"/>
    <property type="evidence" value="ECO:0007669"/>
    <property type="project" value="UniProtKB-KW"/>
</dbReference>
<dbReference type="Gene3D" id="3.40.50.740">
    <property type="match status" value="1"/>
</dbReference>
<dbReference type="GO" id="GO:0046872">
    <property type="term" value="F:metal ion binding"/>
    <property type="evidence" value="ECO:0007669"/>
    <property type="project" value="UniProtKB-KW"/>
</dbReference>
<evidence type="ECO:0000256" key="1">
    <source>
        <dbReference type="ARBA" id="ARBA00001966"/>
    </source>
</evidence>
<dbReference type="SUPFAM" id="SSF50692">
    <property type="entry name" value="ADC-like"/>
    <property type="match status" value="1"/>
</dbReference>
<gene>
    <name evidence="11" type="primary">soeA</name>
    <name evidence="11" type="ORF">R50_0555</name>
</gene>
<dbReference type="InterPro" id="IPR009010">
    <property type="entry name" value="Asp_de-COase-like_dom_sf"/>
</dbReference>
<keyword evidence="6 11" id="KW-0560">Oxidoreductase</keyword>
<dbReference type="Gene3D" id="2.40.40.20">
    <property type="match status" value="1"/>
</dbReference>
<dbReference type="GO" id="GO:0030313">
    <property type="term" value="C:cell envelope"/>
    <property type="evidence" value="ECO:0007669"/>
    <property type="project" value="UniProtKB-SubCell"/>
</dbReference>
<feature type="region of interest" description="Disordered" evidence="9">
    <location>
        <begin position="595"/>
        <end position="617"/>
    </location>
</feature>
<evidence type="ECO:0000256" key="9">
    <source>
        <dbReference type="SAM" id="MobiDB-lite"/>
    </source>
</evidence>
<dbReference type="Gene3D" id="3.40.228.10">
    <property type="entry name" value="Dimethylsulfoxide Reductase, domain 2"/>
    <property type="match status" value="1"/>
</dbReference>
<evidence type="ECO:0000256" key="8">
    <source>
        <dbReference type="ARBA" id="ARBA00023014"/>
    </source>
</evidence>
<keyword evidence="8" id="KW-0411">Iron-sulfur</keyword>
<dbReference type="InterPro" id="IPR006657">
    <property type="entry name" value="MoPterin_dinucl-bd_dom"/>
</dbReference>
<keyword evidence="12" id="KW-1185">Reference proteome</keyword>
<sequence length="966" mass="107135">MENSELELANVNDPVVAPAPRRPQPGAPPGERRVHTTCYMCACRCGIEVTVRNGQVRFIRGTPGHPVNRGVWCAKGGSGIMTQYSPARLSTPLMREPGAPRGQGRLVPVDWETALTTLEGWLREIRRTDPARLAFFTGRDQMQAFTGYWAQQFGTPNWAAHGGFCSVNMAAAGMYSVGGSFWEFGWPDLERARWFMLLGVAEDHPSNPLKLGLGALKERGGRLVVVNPIKSGYGALADEWVPIRPGTDGALLMAFMQVLVREGLYDAEYLRRYTNAPALVYQAPGTPYDGRLAVADDGEWLVALPSGRVVPFMEARGHGMLEAEAVVNGRRAVSAFSLFRRRLQEADPAWAAGITGIPAATIERLAREMGETALHHPVVLPIPWTDGYGDHHRETVGRPVAFHAMRGLAAHTNGFQTIRALFDLMMMLGTIDTPGGFRYKSPYPKPIPPRVKPAADPAAYGPGRPAPAPLLGYPTSPDDLLVDGDRPLRLDEAYSWRYPLAAHGAIQNVIRNAYHGWPYPIDTLLIYMANLAWNSSWNTMATRAMLTATDPATGAYRIPHVVVIDAYDSETVAFADLVLPDTTYLERWDAASLRDRPISEPDGPADSIRQPVLNPPPGVRPAGDVLVELANRLGLPGFTDEAGRPRFKTYADFLTRWETAPGSGVGILAGWRGEGDRQLTGPPNPHQLRAYAQHQAYWYHPLPEGLRFYRHVNHAYLKWAREVRFLADDDPIILHFYSDVLQTFRLAGQGLWPGKQPRDPALRRRLLEAFDPLPGFRPPLEDAREDAVAYPLRLLTQRPMTHYHSWGSQNAWLRQLLHEAPLFMNPAAARALGLEDGQWVWVESRVGRACARLRLSEAVEPGTVWTWNAIAKGPGSWGLHPEAPEARRALLVNFLVPDLLGNPGPGAPFNNDPVTAQAGWYDARVRVYPAERPGPWPQVEAREPCRPEAVRWRRLAYTAGRRAPVR</sequence>
<dbReference type="EC" id="1.8.5.6" evidence="11"/>
<evidence type="ECO:0000313" key="11">
    <source>
        <dbReference type="EMBL" id="CAB1128061.1"/>
    </source>
</evidence>
<proteinExistence type="inferred from homology"/>
<evidence type="ECO:0000256" key="7">
    <source>
        <dbReference type="ARBA" id="ARBA00023004"/>
    </source>
</evidence>
<dbReference type="PROSITE" id="PS51669">
    <property type="entry name" value="4FE4S_MOW_BIS_MGD"/>
    <property type="match status" value="1"/>
</dbReference>
<feature type="domain" description="4Fe-4S Mo/W bis-MGD-type" evidence="10">
    <location>
        <begin position="31"/>
        <end position="87"/>
    </location>
</feature>